<keyword evidence="10" id="KW-1185">Reference proteome</keyword>
<dbReference type="InterPro" id="IPR051263">
    <property type="entry name" value="C-type_cytochrome_biogenesis"/>
</dbReference>
<feature type="transmembrane region" description="Helical" evidence="7">
    <location>
        <begin position="101"/>
        <end position="122"/>
    </location>
</feature>
<comment type="similarity">
    <text evidence="1 7">Belongs to the CcmH/CycL/Ccl2/NrfF family.</text>
</comment>
<keyword evidence="6 7" id="KW-0408">Iron</keyword>
<dbReference type="Pfam" id="PF03918">
    <property type="entry name" value="CcmH"/>
    <property type="match status" value="1"/>
</dbReference>
<evidence type="ECO:0000256" key="7">
    <source>
        <dbReference type="RuleBase" id="RU364112"/>
    </source>
</evidence>
<dbReference type="GO" id="GO:0046872">
    <property type="term" value="F:metal ion binding"/>
    <property type="evidence" value="ECO:0007669"/>
    <property type="project" value="UniProtKB-KW"/>
</dbReference>
<feature type="signal peptide" evidence="7">
    <location>
        <begin position="1"/>
        <end position="17"/>
    </location>
</feature>
<dbReference type="EMBL" id="BLIV01000007">
    <property type="protein sequence ID" value="GFE51660.1"/>
    <property type="molecule type" value="Genomic_DNA"/>
</dbReference>
<evidence type="ECO:0000256" key="6">
    <source>
        <dbReference type="ARBA" id="ARBA00023004"/>
    </source>
</evidence>
<gene>
    <name evidence="9" type="primary">ccmH</name>
    <name evidence="9" type="ORF">So717_34130</name>
</gene>
<dbReference type="PANTHER" id="PTHR47870:SF1">
    <property type="entry name" value="CYTOCHROME C-TYPE BIOGENESIS PROTEIN CCMH"/>
    <property type="match status" value="1"/>
</dbReference>
<evidence type="ECO:0000256" key="2">
    <source>
        <dbReference type="ARBA" id="ARBA00022617"/>
    </source>
</evidence>
<comment type="function">
    <text evidence="7">Possible subunit of a heme lyase.</text>
</comment>
<keyword evidence="7" id="KW-0472">Membrane</keyword>
<keyword evidence="3 7" id="KW-0479">Metal-binding</keyword>
<evidence type="ECO:0000259" key="8">
    <source>
        <dbReference type="Pfam" id="PF03918"/>
    </source>
</evidence>
<dbReference type="CDD" id="cd16378">
    <property type="entry name" value="CcmH_N"/>
    <property type="match status" value="1"/>
</dbReference>
<keyword evidence="2 7" id="KW-0349">Heme</keyword>
<evidence type="ECO:0000256" key="4">
    <source>
        <dbReference type="ARBA" id="ARBA00022729"/>
    </source>
</evidence>
<evidence type="ECO:0000256" key="3">
    <source>
        <dbReference type="ARBA" id="ARBA00022723"/>
    </source>
</evidence>
<evidence type="ECO:0000256" key="1">
    <source>
        <dbReference type="ARBA" id="ARBA00010342"/>
    </source>
</evidence>
<feature type="chain" id="PRO_5025099698" description="Cytochrome c-type biogenesis protein" evidence="7">
    <location>
        <begin position="18"/>
        <end position="150"/>
    </location>
</feature>
<dbReference type="OrthoDB" id="9804975at2"/>
<dbReference type="PANTHER" id="PTHR47870">
    <property type="entry name" value="CYTOCHROME C-TYPE BIOGENESIS PROTEIN CCMH"/>
    <property type="match status" value="1"/>
</dbReference>
<dbReference type="Gene3D" id="1.10.8.640">
    <property type="entry name" value="Cytochrome C biogenesis protein"/>
    <property type="match status" value="1"/>
</dbReference>
<dbReference type="GO" id="GO:0017004">
    <property type="term" value="P:cytochrome complex assembly"/>
    <property type="evidence" value="ECO:0007669"/>
    <property type="project" value="UniProtKB-KW"/>
</dbReference>
<organism evidence="9 10">
    <name type="scientific">Roseobacter cerasinus</name>
    <dbReference type="NCBI Taxonomy" id="2602289"/>
    <lineage>
        <taxon>Bacteria</taxon>
        <taxon>Pseudomonadati</taxon>
        <taxon>Pseudomonadota</taxon>
        <taxon>Alphaproteobacteria</taxon>
        <taxon>Rhodobacterales</taxon>
        <taxon>Roseobacteraceae</taxon>
        <taxon>Roseobacter</taxon>
    </lineage>
</organism>
<keyword evidence="5" id="KW-0201">Cytochrome c-type biogenesis</keyword>
<evidence type="ECO:0000256" key="5">
    <source>
        <dbReference type="ARBA" id="ARBA00022748"/>
    </source>
</evidence>
<protein>
    <recommendedName>
        <fullName evidence="7">Cytochrome c-type biogenesis protein</fullName>
    </recommendedName>
</protein>
<dbReference type="GO" id="GO:0005886">
    <property type="term" value="C:plasma membrane"/>
    <property type="evidence" value="ECO:0007669"/>
    <property type="project" value="TreeGrafter"/>
</dbReference>
<feature type="domain" description="CcmH/CycL/Ccl2/NrfF N-terminal" evidence="8">
    <location>
        <begin position="6"/>
        <end position="148"/>
    </location>
</feature>
<name>A0A640VW93_9RHOB</name>
<evidence type="ECO:0000313" key="10">
    <source>
        <dbReference type="Proteomes" id="UP000436522"/>
    </source>
</evidence>
<dbReference type="InterPro" id="IPR005616">
    <property type="entry name" value="CcmH/CycL/Ccl2/NrfF_N"/>
</dbReference>
<evidence type="ECO:0000313" key="9">
    <source>
        <dbReference type="EMBL" id="GFE51660.1"/>
    </source>
</evidence>
<dbReference type="AlphaFoldDB" id="A0A640VW93"/>
<keyword evidence="4 7" id="KW-0732">Signal</keyword>
<reference evidence="9 10" key="1">
    <citation type="submission" date="2019-12" db="EMBL/GenBank/DDBJ databases">
        <title>Roseobacter cerasinus sp. nov., isolated from seawater around aquaculture.</title>
        <authorList>
            <person name="Muramatsu S."/>
            <person name="Takabe Y."/>
            <person name="Mori K."/>
            <person name="Takaichi S."/>
            <person name="Hanada S."/>
        </authorList>
    </citation>
    <scope>NUCLEOTIDE SEQUENCE [LARGE SCALE GENOMIC DNA]</scope>
    <source>
        <strain evidence="9 10">AI77</strain>
    </source>
</reference>
<accession>A0A640VW93</accession>
<proteinExistence type="inferred from homology"/>
<keyword evidence="7" id="KW-0812">Transmembrane</keyword>
<dbReference type="Proteomes" id="UP000436522">
    <property type="component" value="Unassembled WGS sequence"/>
</dbReference>
<dbReference type="RefSeq" id="WP_159979630.1">
    <property type="nucleotide sequence ID" value="NZ_BLIV01000007.1"/>
</dbReference>
<dbReference type="InterPro" id="IPR038297">
    <property type="entry name" value="CcmH/CycL/NrfF/Ccl2_sf"/>
</dbReference>
<comment type="caution">
    <text evidence="9">The sequence shown here is derived from an EMBL/GenBank/DDBJ whole genome shotgun (WGS) entry which is preliminary data.</text>
</comment>
<keyword evidence="7" id="KW-1133">Transmembrane helix</keyword>
<sequence length="150" mass="16386">MKRLALALTLIAGPLWALDPSEMLEDPALEARARALDHDLRCVVCQSESVASSNANWAQDARRTVRELVAGGASDEAVMDFFVARYGEFVLMSPRASGSTWMLWAAGPAMLLLAMGLGYGYLRGRSRSVASQEGALTEAEQRRLQEILKE</sequence>